<dbReference type="Proteomes" id="UP000270296">
    <property type="component" value="Unassembled WGS sequence"/>
</dbReference>
<keyword evidence="3" id="KW-1185">Reference proteome</keyword>
<dbReference type="AlphaFoldDB" id="A0A183IFM0"/>
<dbReference type="EMBL" id="UZAM01007217">
    <property type="protein sequence ID" value="VDO97561.1"/>
    <property type="molecule type" value="Genomic_DNA"/>
</dbReference>
<protein>
    <submittedName>
        <fullName evidence="4">Emerin</fullName>
    </submittedName>
</protein>
<reference evidence="4" key="1">
    <citation type="submission" date="2016-06" db="UniProtKB">
        <authorList>
            <consortium name="WormBaseParasite"/>
        </authorList>
    </citation>
    <scope>IDENTIFICATION</scope>
</reference>
<keyword evidence="1" id="KW-0472">Membrane</keyword>
<keyword evidence="1" id="KW-0812">Transmembrane</keyword>
<sequence length="140" mass="15752">MNISGSQLRLPRISLPNRDGGNRLARFANVNRGQVIGGDRVIKHAAYDESENEYSEVDTTSYSTYYYGSTATHTYQPLYVSSNETFGTNYRKPAVEQQLTAESERIAIITRYWPDIARCAILLILIATATALVMLYFSLN</sequence>
<keyword evidence="1" id="KW-1133">Transmembrane helix</keyword>
<dbReference type="WBParaSite" id="SBAD_0000253101-mRNA-1">
    <property type="protein sequence ID" value="SBAD_0000253101-mRNA-1"/>
    <property type="gene ID" value="SBAD_0000253101"/>
</dbReference>
<reference evidence="2 3" key="2">
    <citation type="submission" date="2018-11" db="EMBL/GenBank/DDBJ databases">
        <authorList>
            <consortium name="Pathogen Informatics"/>
        </authorList>
    </citation>
    <scope>NUCLEOTIDE SEQUENCE [LARGE SCALE GENOMIC DNA]</scope>
</reference>
<name>A0A183IFM0_9BILA</name>
<evidence type="ECO:0000313" key="2">
    <source>
        <dbReference type="EMBL" id="VDO97561.1"/>
    </source>
</evidence>
<evidence type="ECO:0000313" key="3">
    <source>
        <dbReference type="Proteomes" id="UP000270296"/>
    </source>
</evidence>
<proteinExistence type="predicted"/>
<accession>A0A183IFM0</accession>
<evidence type="ECO:0000256" key="1">
    <source>
        <dbReference type="SAM" id="Phobius"/>
    </source>
</evidence>
<feature type="transmembrane region" description="Helical" evidence="1">
    <location>
        <begin position="119"/>
        <end position="139"/>
    </location>
</feature>
<organism evidence="4">
    <name type="scientific">Soboliphyme baturini</name>
    <dbReference type="NCBI Taxonomy" id="241478"/>
    <lineage>
        <taxon>Eukaryota</taxon>
        <taxon>Metazoa</taxon>
        <taxon>Ecdysozoa</taxon>
        <taxon>Nematoda</taxon>
        <taxon>Enoplea</taxon>
        <taxon>Dorylaimia</taxon>
        <taxon>Dioctophymatida</taxon>
        <taxon>Dioctophymatoidea</taxon>
        <taxon>Soboliphymatidae</taxon>
        <taxon>Soboliphyme</taxon>
    </lineage>
</organism>
<gene>
    <name evidence="2" type="ORF">SBAD_LOCUS2414</name>
</gene>
<evidence type="ECO:0000313" key="4">
    <source>
        <dbReference type="WBParaSite" id="SBAD_0000253101-mRNA-1"/>
    </source>
</evidence>